<reference evidence="1 2" key="1">
    <citation type="journal article" date="2021" name="Commun. Biol.">
        <title>The genome of Shorea leprosula (Dipterocarpaceae) highlights the ecological relevance of drought in aseasonal tropical rainforests.</title>
        <authorList>
            <person name="Ng K.K.S."/>
            <person name="Kobayashi M.J."/>
            <person name="Fawcett J.A."/>
            <person name="Hatakeyama M."/>
            <person name="Paape T."/>
            <person name="Ng C.H."/>
            <person name="Ang C.C."/>
            <person name="Tnah L.H."/>
            <person name="Lee C.T."/>
            <person name="Nishiyama T."/>
            <person name="Sese J."/>
            <person name="O'Brien M.J."/>
            <person name="Copetti D."/>
            <person name="Mohd Noor M.I."/>
            <person name="Ong R.C."/>
            <person name="Putra M."/>
            <person name="Sireger I.Z."/>
            <person name="Indrioko S."/>
            <person name="Kosugi Y."/>
            <person name="Izuno A."/>
            <person name="Isagi Y."/>
            <person name="Lee S.L."/>
            <person name="Shimizu K.K."/>
        </authorList>
    </citation>
    <scope>NUCLEOTIDE SEQUENCE [LARGE SCALE GENOMIC DNA]</scope>
    <source>
        <strain evidence="1">214</strain>
    </source>
</reference>
<dbReference type="Proteomes" id="UP001054252">
    <property type="component" value="Unassembled WGS sequence"/>
</dbReference>
<sequence>MRYYFGRARILTLCQDLWAKGQSQVDSFYRVSWKDRRLMDKSYSRGNMLIFHKSSHQWEGVEALKGPFSSTRGLGRMHLWRTNYCAHKLPVAQLRLQQVLCPYGNQVTKVENSREGHNETSCLPLR</sequence>
<dbReference type="AlphaFoldDB" id="A0AAV5HRW6"/>
<proteinExistence type="predicted"/>
<accession>A0AAV5HRW6</accession>
<gene>
    <name evidence="1" type="ORF">SLEP1_g3661</name>
</gene>
<protein>
    <submittedName>
        <fullName evidence="1">Uncharacterized protein</fullName>
    </submittedName>
</protein>
<name>A0AAV5HRW6_9ROSI</name>
<keyword evidence="2" id="KW-1185">Reference proteome</keyword>
<organism evidence="1 2">
    <name type="scientific">Rubroshorea leprosula</name>
    <dbReference type="NCBI Taxonomy" id="152421"/>
    <lineage>
        <taxon>Eukaryota</taxon>
        <taxon>Viridiplantae</taxon>
        <taxon>Streptophyta</taxon>
        <taxon>Embryophyta</taxon>
        <taxon>Tracheophyta</taxon>
        <taxon>Spermatophyta</taxon>
        <taxon>Magnoliopsida</taxon>
        <taxon>eudicotyledons</taxon>
        <taxon>Gunneridae</taxon>
        <taxon>Pentapetalae</taxon>
        <taxon>rosids</taxon>
        <taxon>malvids</taxon>
        <taxon>Malvales</taxon>
        <taxon>Dipterocarpaceae</taxon>
        <taxon>Rubroshorea</taxon>
    </lineage>
</organism>
<comment type="caution">
    <text evidence="1">The sequence shown here is derived from an EMBL/GenBank/DDBJ whole genome shotgun (WGS) entry which is preliminary data.</text>
</comment>
<dbReference type="EMBL" id="BPVZ01000003">
    <property type="protein sequence ID" value="GKU89535.1"/>
    <property type="molecule type" value="Genomic_DNA"/>
</dbReference>
<evidence type="ECO:0000313" key="2">
    <source>
        <dbReference type="Proteomes" id="UP001054252"/>
    </source>
</evidence>
<evidence type="ECO:0000313" key="1">
    <source>
        <dbReference type="EMBL" id="GKU89535.1"/>
    </source>
</evidence>